<proteinExistence type="predicted"/>
<dbReference type="Proteomes" id="UP000054321">
    <property type="component" value="Unassembled WGS sequence"/>
</dbReference>
<dbReference type="OrthoDB" id="195446at2759"/>
<dbReference type="STRING" id="913774.A0A0C3C2V9"/>
<evidence type="ECO:0000256" key="1">
    <source>
        <dbReference type="ARBA" id="ARBA00022737"/>
    </source>
</evidence>
<feature type="repeat" description="ANK" evidence="2">
    <location>
        <begin position="755"/>
        <end position="787"/>
    </location>
</feature>
<keyword evidence="6" id="KW-1185">Reference proteome</keyword>
<accession>A0A0C3C2V9</accession>
<protein>
    <submittedName>
        <fullName evidence="5">Uncharacterized protein</fullName>
    </submittedName>
</protein>
<reference evidence="6" key="2">
    <citation type="submission" date="2015-01" db="EMBL/GenBank/DDBJ databases">
        <title>Evolutionary Origins and Diversification of the Mycorrhizal Mutualists.</title>
        <authorList>
            <consortium name="DOE Joint Genome Institute"/>
            <consortium name="Mycorrhizal Genomics Consortium"/>
            <person name="Kohler A."/>
            <person name="Kuo A."/>
            <person name="Nagy L.G."/>
            <person name="Floudas D."/>
            <person name="Copeland A."/>
            <person name="Barry K.W."/>
            <person name="Cichocki N."/>
            <person name="Veneault-Fourrey C."/>
            <person name="LaButti K."/>
            <person name="Lindquist E.A."/>
            <person name="Lipzen A."/>
            <person name="Lundell T."/>
            <person name="Morin E."/>
            <person name="Murat C."/>
            <person name="Riley R."/>
            <person name="Ohm R."/>
            <person name="Sun H."/>
            <person name="Tunlid A."/>
            <person name="Henrissat B."/>
            <person name="Grigoriev I.V."/>
            <person name="Hibbett D.S."/>
            <person name="Martin F."/>
        </authorList>
    </citation>
    <scope>NUCLEOTIDE SEQUENCE [LARGE SCALE GENOMIC DNA]</scope>
    <source>
        <strain evidence="6">Zn</strain>
    </source>
</reference>
<dbReference type="SUPFAM" id="SSF52540">
    <property type="entry name" value="P-loop containing nucleoside triphosphate hydrolases"/>
    <property type="match status" value="1"/>
</dbReference>
<reference evidence="5 6" key="1">
    <citation type="submission" date="2014-04" db="EMBL/GenBank/DDBJ databases">
        <authorList>
            <consortium name="DOE Joint Genome Institute"/>
            <person name="Kuo A."/>
            <person name="Martino E."/>
            <person name="Perotto S."/>
            <person name="Kohler A."/>
            <person name="Nagy L.G."/>
            <person name="Floudas D."/>
            <person name="Copeland A."/>
            <person name="Barry K.W."/>
            <person name="Cichocki N."/>
            <person name="Veneault-Fourrey C."/>
            <person name="LaButti K."/>
            <person name="Lindquist E.A."/>
            <person name="Lipzen A."/>
            <person name="Lundell T."/>
            <person name="Morin E."/>
            <person name="Murat C."/>
            <person name="Sun H."/>
            <person name="Tunlid A."/>
            <person name="Henrissat B."/>
            <person name="Grigoriev I.V."/>
            <person name="Hibbett D.S."/>
            <person name="Martin F."/>
            <person name="Nordberg H.P."/>
            <person name="Cantor M.N."/>
            <person name="Hua S.X."/>
        </authorList>
    </citation>
    <scope>NUCLEOTIDE SEQUENCE [LARGE SCALE GENOMIC DNA]</scope>
    <source>
        <strain evidence="5 6">Zn</strain>
    </source>
</reference>
<dbReference type="InterPro" id="IPR056884">
    <property type="entry name" value="NPHP3-like_N"/>
</dbReference>
<evidence type="ECO:0000259" key="3">
    <source>
        <dbReference type="Pfam" id="PF22939"/>
    </source>
</evidence>
<name>A0A0C3C2V9_OIDMZ</name>
<feature type="repeat" description="ANK" evidence="2">
    <location>
        <begin position="683"/>
        <end position="707"/>
    </location>
</feature>
<feature type="repeat" description="ANK" evidence="2">
    <location>
        <begin position="721"/>
        <end position="745"/>
    </location>
</feature>
<dbReference type="InterPro" id="IPR027417">
    <property type="entry name" value="P-loop_NTPase"/>
</dbReference>
<dbReference type="SMART" id="SM00248">
    <property type="entry name" value="ANK"/>
    <property type="match status" value="7"/>
</dbReference>
<dbReference type="Gene3D" id="1.25.40.20">
    <property type="entry name" value="Ankyrin repeat-containing domain"/>
    <property type="match status" value="3"/>
</dbReference>
<keyword evidence="1" id="KW-0677">Repeat</keyword>
<dbReference type="PANTHER" id="PTHR10039">
    <property type="entry name" value="AMELOGENIN"/>
    <property type="match status" value="1"/>
</dbReference>
<organism evidence="5 6">
    <name type="scientific">Oidiodendron maius (strain Zn)</name>
    <dbReference type="NCBI Taxonomy" id="913774"/>
    <lineage>
        <taxon>Eukaryota</taxon>
        <taxon>Fungi</taxon>
        <taxon>Dikarya</taxon>
        <taxon>Ascomycota</taxon>
        <taxon>Pezizomycotina</taxon>
        <taxon>Leotiomycetes</taxon>
        <taxon>Leotiomycetes incertae sedis</taxon>
        <taxon>Myxotrichaceae</taxon>
        <taxon>Oidiodendron</taxon>
    </lineage>
</organism>
<dbReference type="PROSITE" id="PS50088">
    <property type="entry name" value="ANK_REPEAT"/>
    <property type="match status" value="5"/>
</dbReference>
<dbReference type="Pfam" id="PF12796">
    <property type="entry name" value="Ank_2"/>
    <property type="match status" value="3"/>
</dbReference>
<evidence type="ECO:0000256" key="2">
    <source>
        <dbReference type="PROSITE-ProRule" id="PRU00023"/>
    </source>
</evidence>
<dbReference type="InterPro" id="IPR036770">
    <property type="entry name" value="Ankyrin_rpt-contain_sf"/>
</dbReference>
<keyword evidence="2" id="KW-0040">ANK repeat</keyword>
<feature type="repeat" description="ANK" evidence="2">
    <location>
        <begin position="823"/>
        <end position="852"/>
    </location>
</feature>
<dbReference type="AlphaFoldDB" id="A0A0C3C2V9"/>
<dbReference type="Pfam" id="PF24883">
    <property type="entry name" value="NPHP3_N"/>
    <property type="match status" value="1"/>
</dbReference>
<evidence type="ECO:0000313" key="5">
    <source>
        <dbReference type="EMBL" id="KIM93218.1"/>
    </source>
</evidence>
<dbReference type="PANTHER" id="PTHR10039:SF15">
    <property type="entry name" value="NACHT DOMAIN-CONTAINING PROTEIN"/>
    <property type="match status" value="1"/>
</dbReference>
<dbReference type="InterPro" id="IPR002110">
    <property type="entry name" value="Ankyrin_rpt"/>
</dbReference>
<sequence>MSFGFSISDFIAIIELATKIRKNIISAPRQFKDITDETRSLSITLQDVDVALEDHELSDVQRRHLEEITENCRNVLHELQKTLEKYRHLESCHKYLGTRRERVWMRARWEPEDIRDLRSRITSNVTLLNTFLGRISSNAITMTKIGVDRLNRLQDDQQRQVILNWLTPIDYTLEQNNALSRRELGTCQWLLDSVEYREWIETDKKTLFCPGIPGAGKTTLTAIVIENLTSRIYNDPKIGIAYIYYSLERREEQTVDSMLTSLLRQLVQGLSPVPQVIEKLYTEHEKKGTRPSREKVMKALHSVTTVYSRAYIVVDALDECHTVDRARTTFLKEIFSLQASCSINIFATSRFIPEIMKNFKDCIRKDICASNDDIGKYLDGRMFQLPGFVTRSSKLQEEIKTKIIQSVGGMFLLAKFHLESLIGEESARTTRRALKMLPTGSNAYDKAYINAMERIKGQVEGQTKLAMRALSWITCTKKQLTTSELQHALAVESGDTELVMDGLPEVEDIVSACAGLVTVDEESNFIHLVHRTAQEYFERTQNDLFPRAQFDITVVCVTYLSFEVFKRGVCQTDDAFEDQFTRRVTGSHLAAHFGLDDIMKKLEVRGNNLNYEDSEGRTPLLWAAVLGHTAVVELLVSREDIRADAPNNRSRVPLLAKMFDHQAVVKLLLDTGMVSPDVEDVNHGRTPLSWAAERGYIDIVESLLSTGGVGPDLKSRGSWAKGRTPLSYAAEGGHQTIMELLVQTGKVDLDSKDISGRTPLSYAVPRAEIGASKYLLEKGASPMIIDIHQKGLLHHAVSRADCNLNTIKTLLELGAPKYLVDDDNMTPLHYTSLYGGPDIAKLLIQNGVKVDI</sequence>
<dbReference type="InterPro" id="IPR054471">
    <property type="entry name" value="GPIID_WHD"/>
</dbReference>
<dbReference type="Pfam" id="PF13637">
    <property type="entry name" value="Ank_4"/>
    <property type="match status" value="1"/>
</dbReference>
<feature type="non-terminal residue" evidence="5">
    <location>
        <position position="852"/>
    </location>
</feature>
<dbReference type="HOGENOM" id="CLU_000288_34_23_1"/>
<gene>
    <name evidence="5" type="ORF">OIDMADRAFT_208219</name>
</gene>
<dbReference type="PROSITE" id="PS50297">
    <property type="entry name" value="ANK_REP_REGION"/>
    <property type="match status" value="5"/>
</dbReference>
<dbReference type="Gene3D" id="3.40.50.300">
    <property type="entry name" value="P-loop containing nucleotide triphosphate hydrolases"/>
    <property type="match status" value="1"/>
</dbReference>
<feature type="domain" description="GPI inositol-deacylase winged helix" evidence="3">
    <location>
        <begin position="462"/>
        <end position="538"/>
    </location>
</feature>
<feature type="repeat" description="ANK" evidence="2">
    <location>
        <begin position="615"/>
        <end position="638"/>
    </location>
</feature>
<evidence type="ECO:0000313" key="6">
    <source>
        <dbReference type="Proteomes" id="UP000054321"/>
    </source>
</evidence>
<evidence type="ECO:0000259" key="4">
    <source>
        <dbReference type="Pfam" id="PF24883"/>
    </source>
</evidence>
<dbReference type="SUPFAM" id="SSF48403">
    <property type="entry name" value="Ankyrin repeat"/>
    <property type="match status" value="1"/>
</dbReference>
<dbReference type="EMBL" id="KN832898">
    <property type="protein sequence ID" value="KIM93218.1"/>
    <property type="molecule type" value="Genomic_DNA"/>
</dbReference>
<dbReference type="InParanoid" id="A0A0C3C2V9"/>
<dbReference type="Pfam" id="PF22939">
    <property type="entry name" value="WHD_GPIID"/>
    <property type="match status" value="1"/>
</dbReference>
<feature type="domain" description="Nephrocystin 3-like N-terminal" evidence="4">
    <location>
        <begin position="185"/>
        <end position="350"/>
    </location>
</feature>